<accession>A0ACC0ZRR9</accession>
<dbReference type="Proteomes" id="UP001164250">
    <property type="component" value="Chromosome 15"/>
</dbReference>
<proteinExistence type="predicted"/>
<name>A0ACC0ZRR9_9ROSI</name>
<protein>
    <submittedName>
        <fullName evidence="1">Uncharacterized protein</fullName>
    </submittedName>
</protein>
<evidence type="ECO:0000313" key="1">
    <source>
        <dbReference type="EMBL" id="KAJ0074830.1"/>
    </source>
</evidence>
<reference evidence="2" key="1">
    <citation type="journal article" date="2023" name="G3 (Bethesda)">
        <title>Genome assembly and association tests identify interacting loci associated with vigor, precocity, and sex in interspecific pistachio rootstocks.</title>
        <authorList>
            <person name="Palmer W."/>
            <person name="Jacygrad E."/>
            <person name="Sagayaradj S."/>
            <person name="Cavanaugh K."/>
            <person name="Han R."/>
            <person name="Bertier L."/>
            <person name="Beede B."/>
            <person name="Kafkas S."/>
            <person name="Golino D."/>
            <person name="Preece J."/>
            <person name="Michelmore R."/>
        </authorList>
    </citation>
    <scope>NUCLEOTIDE SEQUENCE [LARGE SCALE GENOMIC DNA]</scope>
</reference>
<keyword evidence="2" id="KW-1185">Reference proteome</keyword>
<gene>
    <name evidence="1" type="ORF">Patl1_33707</name>
</gene>
<dbReference type="EMBL" id="CM047910">
    <property type="protein sequence ID" value="KAJ0074830.1"/>
    <property type="molecule type" value="Genomic_DNA"/>
</dbReference>
<sequence length="171" mass="19302">MAQDSQTKPTTASRRRVILRRRRKLPVIRLGGSASDKPKRGMFIVRMVRRMRLRWLKLRYVRMIKKLKQYYRDMVKDFMDASASLESFQQRALAEASFASLGLAFTTFPSMAVAGAAADHGKAPAMRNATKGRKIQGLIPLSPPRRNYKITPMTPSVSGGLHPVETTRSPQ</sequence>
<evidence type="ECO:0000313" key="2">
    <source>
        <dbReference type="Proteomes" id="UP001164250"/>
    </source>
</evidence>
<organism evidence="1 2">
    <name type="scientific">Pistacia atlantica</name>
    <dbReference type="NCBI Taxonomy" id="434234"/>
    <lineage>
        <taxon>Eukaryota</taxon>
        <taxon>Viridiplantae</taxon>
        <taxon>Streptophyta</taxon>
        <taxon>Embryophyta</taxon>
        <taxon>Tracheophyta</taxon>
        <taxon>Spermatophyta</taxon>
        <taxon>Magnoliopsida</taxon>
        <taxon>eudicotyledons</taxon>
        <taxon>Gunneridae</taxon>
        <taxon>Pentapetalae</taxon>
        <taxon>rosids</taxon>
        <taxon>malvids</taxon>
        <taxon>Sapindales</taxon>
        <taxon>Anacardiaceae</taxon>
        <taxon>Pistacia</taxon>
    </lineage>
</organism>
<comment type="caution">
    <text evidence="1">The sequence shown here is derived from an EMBL/GenBank/DDBJ whole genome shotgun (WGS) entry which is preliminary data.</text>
</comment>